<comment type="caution">
    <text evidence="3">The sequence shown here is derived from an EMBL/GenBank/DDBJ whole genome shotgun (WGS) entry which is preliminary data.</text>
</comment>
<keyword evidence="2" id="KW-0812">Transmembrane</keyword>
<reference evidence="3 4" key="1">
    <citation type="journal article" date="2021" name="Int. J. Syst. Evol. Microbiol.">
        <title>Reticulibacter mediterranei gen. nov., sp. nov., within the new family Reticulibacteraceae fam. nov., and Ktedonospora formicarum gen. nov., sp. nov., Ktedonobacter robiniae sp. nov., Dictyobacter formicarum sp. nov. and Dictyobacter arantiisoli sp. nov., belonging to the class Ktedonobacteria.</title>
        <authorList>
            <person name="Yabe S."/>
            <person name="Zheng Y."/>
            <person name="Wang C.M."/>
            <person name="Sakai Y."/>
            <person name="Abe K."/>
            <person name="Yokota A."/>
            <person name="Donadio S."/>
            <person name="Cavaletti L."/>
            <person name="Monciardini P."/>
        </authorList>
    </citation>
    <scope>NUCLEOTIDE SEQUENCE [LARGE SCALE GENOMIC DNA]</scope>
    <source>
        <strain evidence="3 4">SOSP1-9</strain>
    </source>
</reference>
<sequence length="65" mass="7473">MGWKIGRKSTPREVNILASLLILVGGLILRYVWIDAGRKSADDPQATHNYNQLEWQEKNKHNEAK</sequence>
<evidence type="ECO:0000256" key="2">
    <source>
        <dbReference type="SAM" id="Phobius"/>
    </source>
</evidence>
<feature type="region of interest" description="Disordered" evidence="1">
    <location>
        <begin position="40"/>
        <end position="65"/>
    </location>
</feature>
<organism evidence="3 4">
    <name type="scientific">Dictyobacter formicarum</name>
    <dbReference type="NCBI Taxonomy" id="2778368"/>
    <lineage>
        <taxon>Bacteria</taxon>
        <taxon>Bacillati</taxon>
        <taxon>Chloroflexota</taxon>
        <taxon>Ktedonobacteria</taxon>
        <taxon>Ktedonobacterales</taxon>
        <taxon>Dictyobacteraceae</taxon>
        <taxon>Dictyobacter</taxon>
    </lineage>
</organism>
<dbReference type="Proteomes" id="UP000635565">
    <property type="component" value="Unassembled WGS sequence"/>
</dbReference>
<keyword evidence="2" id="KW-0472">Membrane</keyword>
<proteinExistence type="predicted"/>
<keyword evidence="4" id="KW-1185">Reference proteome</keyword>
<evidence type="ECO:0000256" key="1">
    <source>
        <dbReference type="SAM" id="MobiDB-lite"/>
    </source>
</evidence>
<dbReference type="EMBL" id="BNJJ01000002">
    <property type="protein sequence ID" value="GHO82808.1"/>
    <property type="molecule type" value="Genomic_DNA"/>
</dbReference>
<gene>
    <name evidence="3" type="ORF">KSZ_08140</name>
</gene>
<keyword evidence="2" id="KW-1133">Transmembrane helix</keyword>
<name>A0ABQ3VAY2_9CHLR</name>
<evidence type="ECO:0000313" key="4">
    <source>
        <dbReference type="Proteomes" id="UP000635565"/>
    </source>
</evidence>
<accession>A0ABQ3VAY2</accession>
<feature type="transmembrane region" description="Helical" evidence="2">
    <location>
        <begin position="14"/>
        <end position="34"/>
    </location>
</feature>
<evidence type="ECO:0000313" key="3">
    <source>
        <dbReference type="EMBL" id="GHO82808.1"/>
    </source>
</evidence>
<feature type="compositionally biased region" description="Basic and acidic residues" evidence="1">
    <location>
        <begin position="55"/>
        <end position="65"/>
    </location>
</feature>
<protein>
    <submittedName>
        <fullName evidence="3">Uncharacterized protein</fullName>
    </submittedName>
</protein>